<comment type="caution">
    <text evidence="2">The sequence shown here is derived from an EMBL/GenBank/DDBJ whole genome shotgun (WGS) entry which is preliminary data.</text>
</comment>
<evidence type="ECO:0000313" key="3">
    <source>
        <dbReference type="Proteomes" id="UP000824259"/>
    </source>
</evidence>
<reference evidence="2" key="2">
    <citation type="submission" date="2021-04" db="EMBL/GenBank/DDBJ databases">
        <authorList>
            <person name="Gilroy R."/>
        </authorList>
    </citation>
    <scope>NUCLEOTIDE SEQUENCE</scope>
    <source>
        <strain evidence="2">CHK169-11906</strain>
    </source>
</reference>
<dbReference type="EMBL" id="DWYR01000025">
    <property type="protein sequence ID" value="HJA99466.1"/>
    <property type="molecule type" value="Genomic_DNA"/>
</dbReference>
<evidence type="ECO:0000259" key="1">
    <source>
        <dbReference type="Pfam" id="PF13004"/>
    </source>
</evidence>
<dbReference type="Gene3D" id="2.60.40.10">
    <property type="entry name" value="Immunoglobulins"/>
    <property type="match status" value="1"/>
</dbReference>
<protein>
    <recommendedName>
        <fullName evidence="1">BACON domain-containing protein</fullName>
    </recommendedName>
</protein>
<organism evidence="2 3">
    <name type="scientific">Candidatus Alistipes avicola</name>
    <dbReference type="NCBI Taxonomy" id="2838432"/>
    <lineage>
        <taxon>Bacteria</taxon>
        <taxon>Pseudomonadati</taxon>
        <taxon>Bacteroidota</taxon>
        <taxon>Bacteroidia</taxon>
        <taxon>Bacteroidales</taxon>
        <taxon>Rikenellaceae</taxon>
        <taxon>Alistipes</taxon>
    </lineage>
</organism>
<accession>A0A9D2RI82</accession>
<sequence>MSCENNDPEPILPPEITVGTCDMIAAEGGPASISYQITNPISETTLPQAESSQEWVHSFQVSSEAISFTVDANESEPGSEPRTATLTITYPEAQPVTATVTQAAPTSDPEKELSFTIEIVSETSSGITATITPSQNEATYVASLIYVSDYTTDEELIANDIKSFQEEDWMGNPGQIADHLQTGTLTEKMFGAYKTGEVYIYAYGLTVDGEATSAVFKENAIVLDRPIITTDPDYTASYAPLEVPVEGGQFEVAFSVENPTEGAEVTYELQWGVEWVHDIVLSDGKISFTVDSNEAAEPGSEPRRTFFNLDYPGTSSRPAINIRQAAPEEGEGGGQSGDITDLQIDIQIVSVNTDGPTATFIPSDLEATYIVGKIYVNDYTTDEDLITTEVDYVKNGWTDLITGELPNRFFWTWKAGDMYVYALGINADGTVTSPLFKKIVTIPAAPTITTTPEYSYYNPLQIPVQGGTFDVTYVVENPVEGGEVTCIPPFGVEWVHDCVVSDGKVTFTVDSNEAATPGSDPRVAYLNLEYTGATDRATITISQAAPTE</sequence>
<feature type="domain" description="BACON" evidence="1">
    <location>
        <begin position="49"/>
        <end position="103"/>
    </location>
</feature>
<evidence type="ECO:0000313" key="2">
    <source>
        <dbReference type="EMBL" id="HJA99466.1"/>
    </source>
</evidence>
<dbReference type="Pfam" id="PF13004">
    <property type="entry name" value="BACON"/>
    <property type="match status" value="1"/>
</dbReference>
<dbReference type="AlphaFoldDB" id="A0A9D2RI82"/>
<dbReference type="Proteomes" id="UP000824259">
    <property type="component" value="Unassembled WGS sequence"/>
</dbReference>
<name>A0A9D2RI82_9BACT</name>
<reference evidence="2" key="1">
    <citation type="journal article" date="2021" name="PeerJ">
        <title>Extensive microbial diversity within the chicken gut microbiome revealed by metagenomics and culture.</title>
        <authorList>
            <person name="Gilroy R."/>
            <person name="Ravi A."/>
            <person name="Getino M."/>
            <person name="Pursley I."/>
            <person name="Horton D.L."/>
            <person name="Alikhan N.F."/>
            <person name="Baker D."/>
            <person name="Gharbi K."/>
            <person name="Hall N."/>
            <person name="Watson M."/>
            <person name="Adriaenssens E.M."/>
            <person name="Foster-Nyarko E."/>
            <person name="Jarju S."/>
            <person name="Secka A."/>
            <person name="Antonio M."/>
            <person name="Oren A."/>
            <person name="Chaudhuri R.R."/>
            <person name="La Ragione R."/>
            <person name="Hildebrand F."/>
            <person name="Pallen M.J."/>
        </authorList>
    </citation>
    <scope>NUCLEOTIDE SEQUENCE</scope>
    <source>
        <strain evidence="2">CHK169-11906</strain>
    </source>
</reference>
<dbReference type="InterPro" id="IPR024361">
    <property type="entry name" value="BACON"/>
</dbReference>
<proteinExistence type="predicted"/>
<gene>
    <name evidence="2" type="ORF">H9779_07720</name>
</gene>
<dbReference type="InterPro" id="IPR013783">
    <property type="entry name" value="Ig-like_fold"/>
</dbReference>